<dbReference type="OrthoDB" id="1279855at2759"/>
<dbReference type="PANTHER" id="PTHR31973">
    <property type="entry name" value="POLYPROTEIN, PUTATIVE-RELATED"/>
    <property type="match status" value="1"/>
</dbReference>
<proteinExistence type="predicted"/>
<dbReference type="AlphaFoldDB" id="A0A484NFL6"/>
<evidence type="ECO:0000256" key="1">
    <source>
        <dbReference type="ARBA" id="ARBA00022723"/>
    </source>
</evidence>
<dbReference type="PANTHER" id="PTHR31973:SF113">
    <property type="entry name" value="PROTEIN FAR1-RELATED SEQUENCE 5-LIKE"/>
    <property type="match status" value="1"/>
</dbReference>
<organism evidence="6 7">
    <name type="scientific">Cuscuta campestris</name>
    <dbReference type="NCBI Taxonomy" id="132261"/>
    <lineage>
        <taxon>Eukaryota</taxon>
        <taxon>Viridiplantae</taxon>
        <taxon>Streptophyta</taxon>
        <taxon>Embryophyta</taxon>
        <taxon>Tracheophyta</taxon>
        <taxon>Spermatophyta</taxon>
        <taxon>Magnoliopsida</taxon>
        <taxon>eudicotyledons</taxon>
        <taxon>Gunneridae</taxon>
        <taxon>Pentapetalae</taxon>
        <taxon>asterids</taxon>
        <taxon>lamiids</taxon>
        <taxon>Solanales</taxon>
        <taxon>Convolvulaceae</taxon>
        <taxon>Cuscuteae</taxon>
        <taxon>Cuscuta</taxon>
        <taxon>Cuscuta subgen. Grammica</taxon>
        <taxon>Cuscuta sect. Cleistogrammica</taxon>
    </lineage>
</organism>
<dbReference type="InterPro" id="IPR006564">
    <property type="entry name" value="Znf_PMZ"/>
</dbReference>
<accession>A0A484NFL6</accession>
<evidence type="ECO:0000313" key="6">
    <source>
        <dbReference type="EMBL" id="VFQ99216.1"/>
    </source>
</evidence>
<dbReference type="InterPro" id="IPR007527">
    <property type="entry name" value="Znf_SWIM"/>
</dbReference>
<evidence type="ECO:0000256" key="2">
    <source>
        <dbReference type="ARBA" id="ARBA00022771"/>
    </source>
</evidence>
<evidence type="ECO:0000313" key="7">
    <source>
        <dbReference type="Proteomes" id="UP000595140"/>
    </source>
</evidence>
<gene>
    <name evidence="6" type="ORF">CCAM_LOCUS40992</name>
</gene>
<dbReference type="PROSITE" id="PS50966">
    <property type="entry name" value="ZF_SWIM"/>
    <property type="match status" value="1"/>
</dbReference>
<name>A0A484NFL6_9ASTE</name>
<keyword evidence="2 4" id="KW-0863">Zinc-finger</keyword>
<protein>
    <recommendedName>
        <fullName evidence="5">SWIM-type domain-containing protein</fullName>
    </recommendedName>
</protein>
<feature type="domain" description="SWIM-type" evidence="5">
    <location>
        <begin position="99"/>
        <end position="131"/>
    </location>
</feature>
<evidence type="ECO:0000259" key="5">
    <source>
        <dbReference type="PROSITE" id="PS50966"/>
    </source>
</evidence>
<keyword evidence="1" id="KW-0479">Metal-binding</keyword>
<keyword evidence="3" id="KW-0862">Zinc</keyword>
<dbReference type="SMART" id="SM00575">
    <property type="entry name" value="ZnF_PMZ"/>
    <property type="match status" value="1"/>
</dbReference>
<evidence type="ECO:0000256" key="3">
    <source>
        <dbReference type="ARBA" id="ARBA00022833"/>
    </source>
</evidence>
<dbReference type="EMBL" id="OOIL02006652">
    <property type="protein sequence ID" value="VFQ99216.1"/>
    <property type="molecule type" value="Genomic_DNA"/>
</dbReference>
<dbReference type="Proteomes" id="UP000595140">
    <property type="component" value="Unassembled WGS sequence"/>
</dbReference>
<dbReference type="GO" id="GO:0008270">
    <property type="term" value="F:zinc ion binding"/>
    <property type="evidence" value="ECO:0007669"/>
    <property type="project" value="UniProtKB-KW"/>
</dbReference>
<keyword evidence="7" id="KW-1185">Reference proteome</keyword>
<sequence>MGAFSVYYYFELFKALIESMNDVNVVPRECRILQPVDFLMGRTQRWFHKRRELANSTSSTLTKFYESELNELHSATAVMEIRPACAFEFLVLDKNGRSFVVNFQNKTCTCYEFQLHHFVCVHAVAATRCRGGLSCYDYVSTFYTTTAWRATYLGIIHPIPSKESCVVSDEVAQVVCHPPSCDKRPPRKAQEA</sequence>
<dbReference type="Pfam" id="PF04434">
    <property type="entry name" value="SWIM"/>
    <property type="match status" value="1"/>
</dbReference>
<evidence type="ECO:0000256" key="4">
    <source>
        <dbReference type="PROSITE-ProRule" id="PRU00325"/>
    </source>
</evidence>
<reference evidence="6 7" key="1">
    <citation type="submission" date="2018-04" db="EMBL/GenBank/DDBJ databases">
        <authorList>
            <person name="Vogel A."/>
        </authorList>
    </citation>
    <scope>NUCLEOTIDE SEQUENCE [LARGE SCALE GENOMIC DNA]</scope>
</reference>